<dbReference type="Proteomes" id="UP001597131">
    <property type="component" value="Unassembled WGS sequence"/>
</dbReference>
<name>A0ABW3NTA9_9FLAO</name>
<dbReference type="Pfam" id="PF01522">
    <property type="entry name" value="Polysacc_deac_1"/>
    <property type="match status" value="1"/>
</dbReference>
<comment type="caution">
    <text evidence="2">The sequence shown here is derived from an EMBL/GenBank/DDBJ whole genome shotgun (WGS) entry which is preliminary data.</text>
</comment>
<feature type="domain" description="NodB homology" evidence="1">
    <location>
        <begin position="37"/>
        <end position="184"/>
    </location>
</feature>
<dbReference type="Gene3D" id="3.20.20.370">
    <property type="entry name" value="Glycoside hydrolase/deacetylase"/>
    <property type="match status" value="1"/>
</dbReference>
<protein>
    <submittedName>
        <fullName evidence="2">Polysaccharide deacetylase family protein</fullName>
    </submittedName>
</protein>
<accession>A0ABW3NTA9</accession>
<sequence length="320" mass="37844">MQQKSGDLVISLDFELLWGVFDKVEFSQYENYFNNTRKVIPEILRYFERYGIHATWATVGMLFNKDWDEWNVSKPEIKPNYTNTLLSAYKYGDSIQNQNTGHLCFAPDLIGKIIETENQELATHTYSHYYCREEGQNLESFREDLKLSIEKANSFGANLRSLVFPRNQLNENYLKVCSDLGITSVRSNPNIWYWKDTEKDTLMQKIFRTGDAYIGKKDKPYHFSEIRKTHNLSVQPASRLLRPYSGKSILDKRRIKRIFSEITTAAKEGKIYHLWWHPHNFGADPEESLRELELILEHYKFCNERFGFQSYTMDEIHRKA</sequence>
<reference evidence="3" key="1">
    <citation type="journal article" date="2019" name="Int. J. Syst. Evol. Microbiol.">
        <title>The Global Catalogue of Microorganisms (GCM) 10K type strain sequencing project: providing services to taxonomists for standard genome sequencing and annotation.</title>
        <authorList>
            <consortium name="The Broad Institute Genomics Platform"/>
            <consortium name="The Broad Institute Genome Sequencing Center for Infectious Disease"/>
            <person name="Wu L."/>
            <person name="Ma J."/>
        </authorList>
    </citation>
    <scope>NUCLEOTIDE SEQUENCE [LARGE SCALE GENOMIC DNA]</scope>
    <source>
        <strain evidence="3">CCUG 64793</strain>
    </source>
</reference>
<dbReference type="SUPFAM" id="SSF88713">
    <property type="entry name" value="Glycoside hydrolase/deacetylase"/>
    <property type="match status" value="1"/>
</dbReference>
<dbReference type="InterPro" id="IPR011330">
    <property type="entry name" value="Glyco_hydro/deAcase_b/a-brl"/>
</dbReference>
<keyword evidence="3" id="KW-1185">Reference proteome</keyword>
<dbReference type="CDD" id="cd10929">
    <property type="entry name" value="CE4_u5"/>
    <property type="match status" value="1"/>
</dbReference>
<evidence type="ECO:0000313" key="2">
    <source>
        <dbReference type="EMBL" id="MFD1096331.1"/>
    </source>
</evidence>
<dbReference type="EMBL" id="JBHTLI010000002">
    <property type="protein sequence ID" value="MFD1096331.1"/>
    <property type="molecule type" value="Genomic_DNA"/>
</dbReference>
<dbReference type="InterPro" id="IPR002509">
    <property type="entry name" value="NODB_dom"/>
</dbReference>
<evidence type="ECO:0000313" key="3">
    <source>
        <dbReference type="Proteomes" id="UP001597131"/>
    </source>
</evidence>
<evidence type="ECO:0000259" key="1">
    <source>
        <dbReference type="Pfam" id="PF01522"/>
    </source>
</evidence>
<proteinExistence type="predicted"/>
<organism evidence="2 3">
    <name type="scientific">Salegentibacter chungangensis</name>
    <dbReference type="NCBI Taxonomy" id="1335724"/>
    <lineage>
        <taxon>Bacteria</taxon>
        <taxon>Pseudomonadati</taxon>
        <taxon>Bacteroidota</taxon>
        <taxon>Flavobacteriia</taxon>
        <taxon>Flavobacteriales</taxon>
        <taxon>Flavobacteriaceae</taxon>
        <taxon>Salegentibacter</taxon>
    </lineage>
</organism>
<gene>
    <name evidence="2" type="ORF">ACFQ3Q_11265</name>
</gene>
<dbReference type="RefSeq" id="WP_380745872.1">
    <property type="nucleotide sequence ID" value="NZ_JBHTLI010000002.1"/>
</dbReference>